<evidence type="ECO:0000256" key="2">
    <source>
        <dbReference type="ARBA" id="ARBA00022729"/>
    </source>
</evidence>
<gene>
    <name evidence="4" type="ORF">SAMN05216576_109119</name>
</gene>
<evidence type="ECO:0000259" key="3">
    <source>
        <dbReference type="Pfam" id="PF00497"/>
    </source>
</evidence>
<accession>A0A1G6R8U4</accession>
<dbReference type="AlphaFoldDB" id="A0A1G6R8U4"/>
<organism evidence="4 5">
    <name type="scientific">Ectopseudomonas chengduensis</name>
    <dbReference type="NCBI Taxonomy" id="489632"/>
    <lineage>
        <taxon>Bacteria</taxon>
        <taxon>Pseudomonadati</taxon>
        <taxon>Pseudomonadota</taxon>
        <taxon>Gammaproteobacteria</taxon>
        <taxon>Pseudomonadales</taxon>
        <taxon>Pseudomonadaceae</taxon>
        <taxon>Ectopseudomonas</taxon>
    </lineage>
</organism>
<sequence length="251" mass="28714">MRYAFVLLVLLLGSAQAAEQVRLTNGEWPPYLGETLPHHGVASRIVAEAFALQGIDVQWEFHPWARSLKMAEQGVRDGSAVWFHSPERERHFHISEPVVESGYYLFYRKPHAFDWNDVTDLRGLRIAGTRGYDYGEAFQRAEAAGELEVVRLTGDEQGLRQLLAGRIDVFPMDKVVGFDLLYQKFSAAERQRLSFHRKPLRSDSLHLLLSREVPGNAELMQRFNRGLNQLRDSGKVSQYLLEIQQPLSLSH</sequence>
<dbReference type="InterPro" id="IPR001638">
    <property type="entry name" value="Solute-binding_3/MltF_N"/>
</dbReference>
<proteinExistence type="inferred from homology"/>
<dbReference type="Proteomes" id="UP000199467">
    <property type="component" value="Unassembled WGS sequence"/>
</dbReference>
<dbReference type="Gene3D" id="3.40.190.10">
    <property type="entry name" value="Periplasmic binding protein-like II"/>
    <property type="match status" value="2"/>
</dbReference>
<evidence type="ECO:0000313" key="5">
    <source>
        <dbReference type="Proteomes" id="UP000199467"/>
    </source>
</evidence>
<feature type="domain" description="Solute-binding protein family 3/N-terminal" evidence="3">
    <location>
        <begin position="28"/>
        <end position="238"/>
    </location>
</feature>
<protein>
    <submittedName>
        <fullName evidence="4">Polar amino acid transport system substrate-binding protein</fullName>
    </submittedName>
</protein>
<dbReference type="RefSeq" id="WP_055987478.1">
    <property type="nucleotide sequence ID" value="NZ_FMZQ01000009.1"/>
</dbReference>
<evidence type="ECO:0000313" key="4">
    <source>
        <dbReference type="EMBL" id="SDD00958.1"/>
    </source>
</evidence>
<reference evidence="5" key="1">
    <citation type="submission" date="2016-10" db="EMBL/GenBank/DDBJ databases">
        <authorList>
            <person name="Varghese N."/>
            <person name="Submissions S."/>
        </authorList>
    </citation>
    <scope>NUCLEOTIDE SEQUENCE [LARGE SCALE GENOMIC DNA]</scope>
    <source>
        <strain evidence="5">DSM 26382</strain>
    </source>
</reference>
<name>A0A1G6R8U4_9GAMM</name>
<dbReference type="PANTHER" id="PTHR35936:SF25">
    <property type="entry name" value="ABC TRANSPORTER SUBSTRATE-BINDING PROTEIN"/>
    <property type="match status" value="1"/>
</dbReference>
<evidence type="ECO:0000256" key="1">
    <source>
        <dbReference type="ARBA" id="ARBA00010333"/>
    </source>
</evidence>
<dbReference type="EMBL" id="FMZQ01000009">
    <property type="protein sequence ID" value="SDD00958.1"/>
    <property type="molecule type" value="Genomic_DNA"/>
</dbReference>
<dbReference type="SUPFAM" id="SSF53850">
    <property type="entry name" value="Periplasmic binding protein-like II"/>
    <property type="match status" value="1"/>
</dbReference>
<keyword evidence="5" id="KW-1185">Reference proteome</keyword>
<keyword evidence="2" id="KW-0732">Signal</keyword>
<dbReference type="PANTHER" id="PTHR35936">
    <property type="entry name" value="MEMBRANE-BOUND LYTIC MUREIN TRANSGLYCOSYLASE F"/>
    <property type="match status" value="1"/>
</dbReference>
<dbReference type="Pfam" id="PF00497">
    <property type="entry name" value="SBP_bac_3"/>
    <property type="match status" value="1"/>
</dbReference>
<comment type="similarity">
    <text evidence="1">Belongs to the bacterial solute-binding protein 3 family.</text>
</comment>